<keyword evidence="2" id="KW-1185">Reference proteome</keyword>
<sequence length="297" mass="33837">MKPLINVLLTLILIGGCAKEPTMYEKCMAVETIQTENMSIVQFTLFAQNNGYPYYTPAIASALQSYIESYEKNEVDYMEKQVELYQNLPEIAAYLTEAGELKNTEPYASHAKVRDAFLANKINHDAYKINEHYDCMDACAEIKNKITSLINKVNIGFKEADDKLPSGGYLELYNSLTDSIETFLLEHPFYVWKEIGSDELKERLGILTMHKHEVDSDTSGTELEGYSYLYAIMLTERLPMKNQAEPFPWQELRSEMKTALDTGLFRSYLQNKLSALVTAPNPQKIGKVICNTHGLYE</sequence>
<evidence type="ECO:0000313" key="1">
    <source>
        <dbReference type="EMBL" id="GAC30384.1"/>
    </source>
</evidence>
<dbReference type="STRING" id="1121922.GCA_000428905_00892"/>
<proteinExistence type="predicted"/>
<dbReference type="RefSeq" id="WP_006014377.1">
    <property type="nucleotide sequence ID" value="NZ_BAEQ01000055.1"/>
</dbReference>
<evidence type="ECO:0000313" key="2">
    <source>
        <dbReference type="Proteomes" id="UP000006251"/>
    </source>
</evidence>
<dbReference type="PROSITE" id="PS51257">
    <property type="entry name" value="PROKAR_LIPOPROTEIN"/>
    <property type="match status" value="1"/>
</dbReference>
<gene>
    <name evidence="1" type="ORF">GPAL_3538</name>
</gene>
<dbReference type="AlphaFoldDB" id="K6YCC6"/>
<reference evidence="2" key="1">
    <citation type="journal article" date="2014" name="Environ. Microbiol.">
        <title>Comparative genomics of the marine bacterial genus Glaciecola reveals the high degree of genomic diversity and genomic characteristic for cold adaptation.</title>
        <authorList>
            <person name="Qin Q.L."/>
            <person name="Xie B.B."/>
            <person name="Yu Y."/>
            <person name="Shu Y.L."/>
            <person name="Rong J.C."/>
            <person name="Zhang Y.J."/>
            <person name="Zhao D.L."/>
            <person name="Chen X.L."/>
            <person name="Zhang X.Y."/>
            <person name="Chen B."/>
            <person name="Zhou B.C."/>
            <person name="Zhang Y.Z."/>
        </authorList>
    </citation>
    <scope>NUCLEOTIDE SEQUENCE [LARGE SCALE GENOMIC DNA]</scope>
    <source>
        <strain evidence="2">ACAM 615</strain>
    </source>
</reference>
<dbReference type="EMBL" id="BAEQ01000055">
    <property type="protein sequence ID" value="GAC30384.1"/>
    <property type="molecule type" value="Genomic_DNA"/>
</dbReference>
<protein>
    <recommendedName>
        <fullName evidence="3">Lipoprotein</fullName>
    </recommendedName>
</protein>
<dbReference type="Proteomes" id="UP000006251">
    <property type="component" value="Unassembled WGS sequence"/>
</dbReference>
<accession>K6YCC6</accession>
<name>K6YCC6_9ALTE</name>
<comment type="caution">
    <text evidence="1">The sequence shown here is derived from an EMBL/GenBank/DDBJ whole genome shotgun (WGS) entry which is preliminary data.</text>
</comment>
<evidence type="ECO:0008006" key="3">
    <source>
        <dbReference type="Google" id="ProtNLM"/>
    </source>
</evidence>
<organism evidence="1 2">
    <name type="scientific">Brumicola pallidula DSM 14239 = ACAM 615</name>
    <dbReference type="NCBI Taxonomy" id="1121922"/>
    <lineage>
        <taxon>Bacteria</taxon>
        <taxon>Pseudomonadati</taxon>
        <taxon>Pseudomonadota</taxon>
        <taxon>Gammaproteobacteria</taxon>
        <taxon>Alteromonadales</taxon>
        <taxon>Alteromonadaceae</taxon>
        <taxon>Brumicola</taxon>
    </lineage>
</organism>